<dbReference type="PANTHER" id="PTHR38794">
    <property type="entry name" value="INTEGRAL MEMBRANE PROTEIN"/>
    <property type="match status" value="1"/>
</dbReference>
<evidence type="ECO:0000256" key="1">
    <source>
        <dbReference type="ARBA" id="ARBA00004141"/>
    </source>
</evidence>
<keyword evidence="3" id="KW-1133">Transmembrane helix</keyword>
<dbReference type="InterPro" id="IPR020846">
    <property type="entry name" value="MFS_dom"/>
</dbReference>
<feature type="transmembrane region" description="Helical" evidence="3">
    <location>
        <begin position="211"/>
        <end position="232"/>
    </location>
</feature>
<evidence type="ECO:0000313" key="5">
    <source>
        <dbReference type="EMBL" id="KAB8223464.1"/>
    </source>
</evidence>
<proteinExistence type="predicted"/>
<feature type="domain" description="Major facilitator superfamily (MFS) profile" evidence="4">
    <location>
        <begin position="350"/>
        <end position="580"/>
    </location>
</feature>
<feature type="transmembrane region" description="Helical" evidence="3">
    <location>
        <begin position="138"/>
        <end position="156"/>
    </location>
</feature>
<feature type="transmembrane region" description="Helical" evidence="3">
    <location>
        <begin position="446"/>
        <end position="464"/>
    </location>
</feature>
<dbReference type="Pfam" id="PF20684">
    <property type="entry name" value="Fung_rhodopsin"/>
    <property type="match status" value="1"/>
</dbReference>
<sequence length="580" mass="63511">MPANGTEVLPPLLHVTPENHGAWVITVSTILLIVAALATIVTLVSRVRILRSLTWSDIFLIAATLLFVSQTTCVNLASSSGIGKHRDTLSDVAFQSYNRFLYASQILSVLVLACSKVDVALLLISIKPFNTVLLACKILLWLIGAWTITFTIALAIQYAQPQVWNLNSGRCIYQQALYTGLAVSHILLDIGLVVLPMILMRKVQMSKWKCFQICALFGLRFLVPVLTIPYIISLRPVFHSVPLDEPWHILMPTLWLQLLQEASIICTCIPSLKRAFAELQTGMMAGTVSEFFELSVSGAQGTTDGCTSTSGKQSLNATAHSGLHSAGDRKRHSKGLRHSNHGRVIEQSESMRNLRESSVVQSVQYEVHWEPATVAPALSAVGEDLGFPSNTLLILSLSVFFLGGAIVSLFTAPVSEMIGKVPVLLTMNVVYIVFNTACRAAKSPTQLIIFRFLASLGAAGPYGIESVMNSDLFEAHDRGKAIAVFTLAPLIGTAIGPITSGFVVQYVSWRWCFYVISIAIAVIQIIGLILLRKTYGPVLLKRKAARLRKSTQNPDVHTEHDHASTHLKTNLIRSFRLLTT</sequence>
<dbReference type="InterPro" id="IPR049326">
    <property type="entry name" value="Rhodopsin_dom_fungi"/>
</dbReference>
<feature type="transmembrane region" description="Helical" evidence="3">
    <location>
        <begin position="252"/>
        <end position="272"/>
    </location>
</feature>
<feature type="transmembrane region" description="Helical" evidence="3">
    <location>
        <begin position="58"/>
        <end position="82"/>
    </location>
</feature>
<evidence type="ECO:0000256" key="2">
    <source>
        <dbReference type="SAM" id="MobiDB-lite"/>
    </source>
</evidence>
<dbReference type="AlphaFoldDB" id="A0A5N6F413"/>
<keyword evidence="3" id="KW-0472">Membrane</keyword>
<dbReference type="Gene3D" id="1.20.1250.20">
    <property type="entry name" value="MFS general substrate transporter like domains"/>
    <property type="match status" value="1"/>
</dbReference>
<dbReference type="EMBL" id="ML733405">
    <property type="protein sequence ID" value="KAB8223464.1"/>
    <property type="molecule type" value="Genomic_DNA"/>
</dbReference>
<gene>
    <name evidence="5" type="ORF">BDV33DRAFT_200442</name>
</gene>
<dbReference type="GO" id="GO:0016020">
    <property type="term" value="C:membrane"/>
    <property type="evidence" value="ECO:0007669"/>
    <property type="project" value="UniProtKB-SubCell"/>
</dbReference>
<organism evidence="5 6">
    <name type="scientific">Aspergillus novoparasiticus</name>
    <dbReference type="NCBI Taxonomy" id="986946"/>
    <lineage>
        <taxon>Eukaryota</taxon>
        <taxon>Fungi</taxon>
        <taxon>Dikarya</taxon>
        <taxon>Ascomycota</taxon>
        <taxon>Pezizomycotina</taxon>
        <taxon>Eurotiomycetes</taxon>
        <taxon>Eurotiomycetidae</taxon>
        <taxon>Eurotiales</taxon>
        <taxon>Aspergillaceae</taxon>
        <taxon>Aspergillus</taxon>
        <taxon>Aspergillus subgen. Circumdati</taxon>
    </lineage>
</organism>
<feature type="region of interest" description="Disordered" evidence="2">
    <location>
        <begin position="319"/>
        <end position="342"/>
    </location>
</feature>
<dbReference type="InterPro" id="IPR011701">
    <property type="entry name" value="MFS"/>
</dbReference>
<dbReference type="Proteomes" id="UP000326799">
    <property type="component" value="Unassembled WGS sequence"/>
</dbReference>
<feature type="transmembrane region" description="Helical" evidence="3">
    <location>
        <begin position="484"/>
        <end position="504"/>
    </location>
</feature>
<dbReference type="PANTHER" id="PTHR38794:SF3">
    <property type="entry name" value="INTEGRAL MEMBRANE PROTEIN"/>
    <property type="match status" value="1"/>
</dbReference>
<feature type="compositionally biased region" description="Basic residues" evidence="2">
    <location>
        <begin position="329"/>
        <end position="341"/>
    </location>
</feature>
<accession>A0A5N6F413</accession>
<keyword evidence="3" id="KW-0812">Transmembrane</keyword>
<feature type="transmembrane region" description="Helical" evidence="3">
    <location>
        <begin position="511"/>
        <end position="531"/>
    </location>
</feature>
<protein>
    <submittedName>
        <fullName evidence="5">Major facilitator superfamily domain-containing protein</fullName>
    </submittedName>
</protein>
<feature type="transmembrane region" description="Helical" evidence="3">
    <location>
        <begin position="102"/>
        <end position="126"/>
    </location>
</feature>
<evidence type="ECO:0000313" key="6">
    <source>
        <dbReference type="Proteomes" id="UP000326799"/>
    </source>
</evidence>
<reference evidence="5 6" key="1">
    <citation type="submission" date="2019-04" db="EMBL/GenBank/DDBJ databases">
        <title>Fungal friends and foes A comparative genomics study of 23 Aspergillus species from section Flavi.</title>
        <authorList>
            <consortium name="DOE Joint Genome Institute"/>
            <person name="Kjaerbolling I."/>
            <person name="Vesth T.C."/>
            <person name="Frisvad J.C."/>
            <person name="Nybo J.L."/>
            <person name="Theobald S."/>
            <person name="Kildgaard S."/>
            <person name="Petersen T.I."/>
            <person name="Kuo A."/>
            <person name="Sato A."/>
            <person name="Lyhne E.K."/>
            <person name="Kogle M.E."/>
            <person name="Wiebenga A."/>
            <person name="Kun R.S."/>
            <person name="Lubbers R.J."/>
            <person name="Makela M.R."/>
            <person name="Barry K."/>
            <person name="Chovatia M."/>
            <person name="Clum A."/>
            <person name="Daum C."/>
            <person name="Haridas S."/>
            <person name="He G."/>
            <person name="LaButti K."/>
            <person name="Lipzen A."/>
            <person name="Mondo S."/>
            <person name="Pangilinan J."/>
            <person name="Riley R."/>
            <person name="Salamov A."/>
            <person name="Simmons B.A."/>
            <person name="Magnuson J.K."/>
            <person name="Henrissat B."/>
            <person name="Mortensen U.H."/>
            <person name="Larsen T.O."/>
            <person name="De vries R.P."/>
            <person name="Grigoriev I.V."/>
            <person name="Machida M."/>
            <person name="Baker S.E."/>
            <person name="Andersen M.R."/>
        </authorList>
    </citation>
    <scope>NUCLEOTIDE SEQUENCE [LARGE SCALE GENOMIC DNA]</scope>
    <source>
        <strain evidence="5 6">CBS 126849</strain>
    </source>
</reference>
<evidence type="ECO:0000256" key="3">
    <source>
        <dbReference type="SAM" id="Phobius"/>
    </source>
</evidence>
<dbReference type="GO" id="GO:0022857">
    <property type="term" value="F:transmembrane transporter activity"/>
    <property type="evidence" value="ECO:0007669"/>
    <property type="project" value="InterPro"/>
</dbReference>
<dbReference type="InterPro" id="IPR036259">
    <property type="entry name" value="MFS_trans_sf"/>
</dbReference>
<feature type="transmembrane region" description="Helical" evidence="3">
    <location>
        <begin position="20"/>
        <end position="46"/>
    </location>
</feature>
<feature type="transmembrane region" description="Helical" evidence="3">
    <location>
        <begin position="176"/>
        <end position="199"/>
    </location>
</feature>
<evidence type="ECO:0000259" key="4">
    <source>
        <dbReference type="PROSITE" id="PS50850"/>
    </source>
</evidence>
<keyword evidence="6" id="KW-1185">Reference proteome</keyword>
<feature type="transmembrane region" description="Helical" evidence="3">
    <location>
        <begin position="417"/>
        <end position="434"/>
    </location>
</feature>
<feature type="transmembrane region" description="Helical" evidence="3">
    <location>
        <begin position="392"/>
        <end position="411"/>
    </location>
</feature>
<dbReference type="PROSITE" id="PS50850">
    <property type="entry name" value="MFS"/>
    <property type="match status" value="1"/>
</dbReference>
<name>A0A5N6F413_9EURO</name>
<dbReference type="SUPFAM" id="SSF103473">
    <property type="entry name" value="MFS general substrate transporter"/>
    <property type="match status" value="1"/>
</dbReference>
<comment type="subcellular location">
    <subcellularLocation>
        <location evidence="1">Membrane</location>
        <topology evidence="1">Multi-pass membrane protein</topology>
    </subcellularLocation>
</comment>
<dbReference type="Pfam" id="PF07690">
    <property type="entry name" value="MFS_1"/>
    <property type="match status" value="1"/>
</dbReference>